<comment type="caution">
    <text evidence="2">The sequence shown here is derived from an EMBL/GenBank/DDBJ whole genome shotgun (WGS) entry which is preliminary data.</text>
</comment>
<dbReference type="PANTHER" id="PTHR32251">
    <property type="entry name" value="3-OXO-5-ALPHA-STEROID 4-DEHYDROGENASE"/>
    <property type="match status" value="1"/>
</dbReference>
<dbReference type="InterPro" id="IPR010721">
    <property type="entry name" value="UstE-like"/>
</dbReference>
<proteinExistence type="predicted"/>
<dbReference type="Gene3D" id="1.20.120.1630">
    <property type="match status" value="1"/>
</dbReference>
<feature type="transmembrane region" description="Helical" evidence="1">
    <location>
        <begin position="109"/>
        <end position="131"/>
    </location>
</feature>
<dbReference type="EMBL" id="BSNK01000002">
    <property type="protein sequence ID" value="GLQ25154.1"/>
    <property type="molecule type" value="Genomic_DNA"/>
</dbReference>
<evidence type="ECO:0000256" key="1">
    <source>
        <dbReference type="SAM" id="Phobius"/>
    </source>
</evidence>
<keyword evidence="1" id="KW-1133">Transmembrane helix</keyword>
<evidence type="ECO:0000313" key="3">
    <source>
        <dbReference type="Proteomes" id="UP001161391"/>
    </source>
</evidence>
<evidence type="ECO:0000313" key="2">
    <source>
        <dbReference type="EMBL" id="GLQ25154.1"/>
    </source>
</evidence>
<feature type="transmembrane region" description="Helical" evidence="1">
    <location>
        <begin position="6"/>
        <end position="25"/>
    </location>
</feature>
<reference evidence="2" key="1">
    <citation type="journal article" date="2014" name="Int. J. Syst. Evol. Microbiol.">
        <title>Complete genome of a new Firmicutes species belonging to the dominant human colonic microbiota ('Ruminococcus bicirculans') reveals two chromosomes and a selective capacity to utilize plant glucans.</title>
        <authorList>
            <consortium name="NISC Comparative Sequencing Program"/>
            <person name="Wegmann U."/>
            <person name="Louis P."/>
            <person name="Goesmann A."/>
            <person name="Henrissat B."/>
            <person name="Duncan S.H."/>
            <person name="Flint H.J."/>
        </authorList>
    </citation>
    <scope>NUCLEOTIDE SEQUENCE</scope>
    <source>
        <strain evidence="2">NBRC 108219</strain>
    </source>
</reference>
<dbReference type="PROSITE" id="PS50244">
    <property type="entry name" value="S5A_REDUCTASE"/>
    <property type="match status" value="1"/>
</dbReference>
<protein>
    <submittedName>
        <fullName evidence="2">Membrane protein</fullName>
    </submittedName>
</protein>
<keyword evidence="1" id="KW-0472">Membrane</keyword>
<keyword evidence="1" id="KW-0812">Transmembrane</keyword>
<dbReference type="Pfam" id="PF06966">
    <property type="entry name" value="DUF1295"/>
    <property type="match status" value="1"/>
</dbReference>
<feature type="transmembrane region" description="Helical" evidence="1">
    <location>
        <begin position="37"/>
        <end position="55"/>
    </location>
</feature>
<reference evidence="2" key="2">
    <citation type="submission" date="2023-01" db="EMBL/GenBank/DDBJ databases">
        <title>Draft genome sequence of Algimonas ampicilliniresistens strain NBRC 108219.</title>
        <authorList>
            <person name="Sun Q."/>
            <person name="Mori K."/>
        </authorList>
    </citation>
    <scope>NUCLEOTIDE SEQUENCE</scope>
    <source>
        <strain evidence="2">NBRC 108219</strain>
    </source>
</reference>
<name>A0ABQ5VEQ1_9PROT</name>
<keyword evidence="3" id="KW-1185">Reference proteome</keyword>
<dbReference type="Proteomes" id="UP001161391">
    <property type="component" value="Unassembled WGS sequence"/>
</dbReference>
<feature type="transmembrane region" description="Helical" evidence="1">
    <location>
        <begin position="137"/>
        <end position="157"/>
    </location>
</feature>
<sequence>MSPLSLLLTNALILVGGFIILWLICLKTRDVTPIDSVWAFGMVVLATTTFFLTDGTHMRKWILLGLCSAWGLRLGGYMLWRWRDHGPDRRYQALIGKAQRDRGWGFGKATALLVFATQAPLLFIVCLPVQLGQVGSSVPIGLLAICGIVLAIVGILFETIGDAQLVRFKSDPANAGQVMDKGLWRYTRHPNYFGDACVWWGLFLIAAETPYGLFALPGPVLLTWTLMKWSGAPTVEGRLHKTRPGYADYVKRTSGFIPMPPKKT</sequence>
<feature type="transmembrane region" description="Helical" evidence="1">
    <location>
        <begin position="61"/>
        <end position="80"/>
    </location>
</feature>
<accession>A0ABQ5VEQ1</accession>
<gene>
    <name evidence="2" type="ORF">GCM10007853_30280</name>
</gene>
<dbReference type="RefSeq" id="WP_284392375.1">
    <property type="nucleotide sequence ID" value="NZ_BSNK01000002.1"/>
</dbReference>
<dbReference type="PANTHER" id="PTHR32251:SF17">
    <property type="entry name" value="STEROID 5-ALPHA REDUCTASE C-TERMINAL DOMAIN-CONTAINING PROTEIN"/>
    <property type="match status" value="1"/>
</dbReference>
<organism evidence="2 3">
    <name type="scientific">Algimonas ampicilliniresistens</name>
    <dbReference type="NCBI Taxonomy" id="1298735"/>
    <lineage>
        <taxon>Bacteria</taxon>
        <taxon>Pseudomonadati</taxon>
        <taxon>Pseudomonadota</taxon>
        <taxon>Alphaproteobacteria</taxon>
        <taxon>Maricaulales</taxon>
        <taxon>Robiginitomaculaceae</taxon>
        <taxon>Algimonas</taxon>
    </lineage>
</organism>